<dbReference type="AlphaFoldDB" id="A0A1C6IKD6"/>
<gene>
    <name evidence="2" type="ORF">SAMEA3545359_01507</name>
</gene>
<reference evidence="2" key="1">
    <citation type="submission" date="2015-09" db="EMBL/GenBank/DDBJ databases">
        <authorList>
            <consortium name="Pathogen Informatics"/>
        </authorList>
    </citation>
    <scope>NUCLEOTIDE SEQUENCE</scope>
    <source>
        <strain evidence="2">2789STDY5834896</strain>
    </source>
</reference>
<keyword evidence="1" id="KW-0472">Membrane</keyword>
<protein>
    <submittedName>
        <fullName evidence="2">Uncharacterized protein</fullName>
    </submittedName>
</protein>
<proteinExistence type="predicted"/>
<name>A0A1C6IKD6_9FIRM</name>
<keyword evidence="1" id="KW-1133">Transmembrane helix</keyword>
<dbReference type="EMBL" id="FMHG01000001">
    <property type="protein sequence ID" value="SCJ70297.1"/>
    <property type="molecule type" value="Genomic_DNA"/>
</dbReference>
<keyword evidence="1" id="KW-0812">Transmembrane</keyword>
<evidence type="ECO:0000313" key="2">
    <source>
        <dbReference type="EMBL" id="SCJ70297.1"/>
    </source>
</evidence>
<sequence length="165" mass="18038">MEQKKKRTAGFPWWIIAVCTVLLLGLCVWVVSMVPEEEPAALTGSPSFSASIEGGRCETWGRVALCNHTGHPVTITRIQPLCHGGHWPDEVVAELQSGIGETFATTLIPTPLPYVMEKERAELCLSTIQRLGDITEEEAENKSYGVVGVRIHLSDGTYYDLVAGN</sequence>
<evidence type="ECO:0000256" key="1">
    <source>
        <dbReference type="SAM" id="Phobius"/>
    </source>
</evidence>
<organism evidence="2">
    <name type="scientific">uncultured Anaerotruncus sp</name>
    <dbReference type="NCBI Taxonomy" id="905011"/>
    <lineage>
        <taxon>Bacteria</taxon>
        <taxon>Bacillati</taxon>
        <taxon>Bacillota</taxon>
        <taxon>Clostridia</taxon>
        <taxon>Eubacteriales</taxon>
        <taxon>Oscillospiraceae</taxon>
        <taxon>Anaerotruncus</taxon>
        <taxon>environmental samples</taxon>
    </lineage>
</organism>
<accession>A0A1C6IKD6</accession>
<feature type="transmembrane region" description="Helical" evidence="1">
    <location>
        <begin position="12"/>
        <end position="31"/>
    </location>
</feature>